<proteinExistence type="predicted"/>
<dbReference type="AlphaFoldDB" id="A0E4S3"/>
<evidence type="ECO:0000313" key="2">
    <source>
        <dbReference type="Proteomes" id="UP000000600"/>
    </source>
</evidence>
<dbReference type="HOGENOM" id="CLU_1477829_0_0_1"/>
<dbReference type="KEGG" id="ptm:GSPATT00023465001"/>
<evidence type="ECO:0008006" key="3">
    <source>
        <dbReference type="Google" id="ProtNLM"/>
    </source>
</evidence>
<sequence length="183" mass="21275">MGGRNELLNNNKLIRYQAKSQKNSPSMNLAMQIVNKDIKIVNLNDQLFQDCVQDMYFLKVILLVIYGKKQQQIIVIKGVKQDLKDIILFLLYSVVQVTTNKDINKKKLKKIYRSLLNQDNSIHSFKLFQLISVGSGAYLTAKLIPQKFTYPSLFQSRFNDCFKQYLKVLYFLFSGIQVCLAYI</sequence>
<dbReference type="GeneID" id="5043472"/>
<organism evidence="1 2">
    <name type="scientific">Paramecium tetraurelia</name>
    <dbReference type="NCBI Taxonomy" id="5888"/>
    <lineage>
        <taxon>Eukaryota</taxon>
        <taxon>Sar</taxon>
        <taxon>Alveolata</taxon>
        <taxon>Ciliophora</taxon>
        <taxon>Intramacronucleata</taxon>
        <taxon>Oligohymenophorea</taxon>
        <taxon>Peniculida</taxon>
        <taxon>Parameciidae</taxon>
        <taxon>Paramecium</taxon>
    </lineage>
</organism>
<dbReference type="InParanoid" id="A0E4S3"/>
<dbReference type="Proteomes" id="UP000000600">
    <property type="component" value="Unassembled WGS sequence"/>
</dbReference>
<name>A0E4S3_PARTE</name>
<reference evidence="1 2" key="1">
    <citation type="journal article" date="2006" name="Nature">
        <title>Global trends of whole-genome duplications revealed by the ciliate Paramecium tetraurelia.</title>
        <authorList>
            <consortium name="Genoscope"/>
            <person name="Aury J.-M."/>
            <person name="Jaillon O."/>
            <person name="Duret L."/>
            <person name="Noel B."/>
            <person name="Jubin C."/>
            <person name="Porcel B.M."/>
            <person name="Segurens B."/>
            <person name="Daubin V."/>
            <person name="Anthouard V."/>
            <person name="Aiach N."/>
            <person name="Arnaiz O."/>
            <person name="Billaut A."/>
            <person name="Beisson J."/>
            <person name="Blanc I."/>
            <person name="Bouhouche K."/>
            <person name="Camara F."/>
            <person name="Duharcourt S."/>
            <person name="Guigo R."/>
            <person name="Gogendeau D."/>
            <person name="Katinka M."/>
            <person name="Keller A.-M."/>
            <person name="Kissmehl R."/>
            <person name="Klotz C."/>
            <person name="Koll F."/>
            <person name="Le Moue A."/>
            <person name="Lepere C."/>
            <person name="Malinsky S."/>
            <person name="Nowacki M."/>
            <person name="Nowak J.K."/>
            <person name="Plattner H."/>
            <person name="Poulain J."/>
            <person name="Ruiz F."/>
            <person name="Serrano V."/>
            <person name="Zagulski M."/>
            <person name="Dessen P."/>
            <person name="Betermier M."/>
            <person name="Weissenbach J."/>
            <person name="Scarpelli C."/>
            <person name="Schachter V."/>
            <person name="Sperling L."/>
            <person name="Meyer E."/>
            <person name="Cohen J."/>
            <person name="Wincker P."/>
        </authorList>
    </citation>
    <scope>NUCLEOTIDE SEQUENCE [LARGE SCALE GENOMIC DNA]</scope>
    <source>
        <strain evidence="1 2">Stock d4-2</strain>
    </source>
</reference>
<keyword evidence="2" id="KW-1185">Reference proteome</keyword>
<dbReference type="EMBL" id="CT868659">
    <property type="protein sequence ID" value="CAK90290.1"/>
    <property type="molecule type" value="Genomic_DNA"/>
</dbReference>
<accession>A0E4S3</accession>
<protein>
    <recommendedName>
        <fullName evidence="3">Transmembrane protein</fullName>
    </recommendedName>
</protein>
<dbReference type="RefSeq" id="XP_001457687.1">
    <property type="nucleotide sequence ID" value="XM_001457650.1"/>
</dbReference>
<gene>
    <name evidence="1" type="ORF">GSPATT00023465001</name>
</gene>
<evidence type="ECO:0000313" key="1">
    <source>
        <dbReference type="EMBL" id="CAK90290.1"/>
    </source>
</evidence>